<dbReference type="FunFam" id="2.70.150.10:FF:000002">
    <property type="entry name" value="Copper-transporting ATPase 1, putative"/>
    <property type="match status" value="1"/>
</dbReference>
<reference evidence="25 26" key="1">
    <citation type="submission" date="2016-10" db="EMBL/GenBank/DDBJ databases">
        <authorList>
            <person name="de Groot N.N."/>
        </authorList>
    </citation>
    <scope>NUCLEOTIDE SEQUENCE [LARGE SCALE GENOMIC DNA]</scope>
    <source>
        <strain evidence="25 26">CGMCC 1.5012</strain>
    </source>
</reference>
<keyword evidence="19 23" id="KW-0472">Membrane</keyword>
<dbReference type="RefSeq" id="WP_092643465.1">
    <property type="nucleotide sequence ID" value="NZ_FNID01000053.1"/>
</dbReference>
<dbReference type="GO" id="GO:0016887">
    <property type="term" value="F:ATP hydrolysis activity"/>
    <property type="evidence" value="ECO:0007669"/>
    <property type="project" value="InterPro"/>
</dbReference>
<dbReference type="SUPFAM" id="SSF55008">
    <property type="entry name" value="HMA, heavy metal-associated domain"/>
    <property type="match status" value="2"/>
</dbReference>
<evidence type="ECO:0000256" key="14">
    <source>
        <dbReference type="ARBA" id="ARBA00022842"/>
    </source>
</evidence>
<sequence length="821" mass="86420">MVEKTYVVTGMSCASCSAHAQKAAGAVTGVETCDVNLATEKMHVRFDENITDFDTIKKAVEDAGYGLQEESTVRSVELAIEGMACASCSAAVERAVKKLDGVQTASVNLATSRASLEYDPAVVKLSQIKAAITDAGYTPKDLETRSSYDAQEKQHEKALLNMRIRLIVAAVFSLPELYIAMSHMIPAARLPLPSFMNPHNYPLVFALIQLFLTLPVIIAGWRFFRVGFKTLLKGAPNMDTLVAIGTGSAFLYSAFATVKIYLGDFAFAQSLYFESAAVVITLVMLGKYLESVSKGKTSLAIKKLMALAPKTAVIIKDGAELTVAVDEVSVGDIVLVRPGASIPVDGVMIDGISSVDESMLTGESLPVDKHPDSPVTGGSINGEGLIKFRATKVGADTALAKIIKLVEDAQGKKAPIAKLADVVSGYFVPTVIGIALVSAIGWTLAGKDFNFVLTAFVSVLVIACPCALGLATPTAIMVGTGKGAELGVLIKSGEALETAHKLNTVVLDKTGTITEGKPRLTDVINYSKLDETKLLALAAAAERGSEHPIARAIVEGAQAKGIAPAEPERFSAVPGRGIDALADGKRILAGNSKLMQENGIELTHAKADAEKLTSQGRTLMYIAIDGSLAALMAAADTVKPSSKQAVKRLKQLGLEVVMITGDNRSTAEFIAKEVEITNILSDVLPQDKAGEVQKLQQSGKTVAMVGDGINDAPALAQADVGMAIGSATDVAVESADVVLMRGDLNEVPSAIALSRATIRNIKQNLFWAFFYNLLGIPFAAGVFYLFGGPLLNPIFAGAAMALSSVSVVTNALRLKGFRIKG</sequence>
<dbReference type="InterPro" id="IPR036412">
    <property type="entry name" value="HAD-like_sf"/>
</dbReference>
<evidence type="ECO:0000256" key="21">
    <source>
        <dbReference type="ARBA" id="ARBA00033239"/>
    </source>
</evidence>
<dbReference type="GO" id="GO:0005524">
    <property type="term" value="F:ATP binding"/>
    <property type="evidence" value="ECO:0007669"/>
    <property type="project" value="UniProtKB-UniRule"/>
</dbReference>
<dbReference type="NCBIfam" id="TIGR00003">
    <property type="entry name" value="copper ion binding protein"/>
    <property type="match status" value="2"/>
</dbReference>
<keyword evidence="26" id="KW-1185">Reference proteome</keyword>
<feature type="domain" description="HMA" evidence="24">
    <location>
        <begin position="74"/>
        <end position="140"/>
    </location>
</feature>
<evidence type="ECO:0000256" key="15">
    <source>
        <dbReference type="ARBA" id="ARBA00022967"/>
    </source>
</evidence>
<dbReference type="SFLD" id="SFLDS00003">
    <property type="entry name" value="Haloacid_Dehalogenase"/>
    <property type="match status" value="1"/>
</dbReference>
<keyword evidence="6 23" id="KW-1003">Cell membrane</keyword>
<evidence type="ECO:0000256" key="11">
    <source>
        <dbReference type="ARBA" id="ARBA00022741"/>
    </source>
</evidence>
<evidence type="ECO:0000256" key="8">
    <source>
        <dbReference type="ARBA" id="ARBA00022692"/>
    </source>
</evidence>
<dbReference type="GO" id="GO:0055070">
    <property type="term" value="P:copper ion homeostasis"/>
    <property type="evidence" value="ECO:0007669"/>
    <property type="project" value="TreeGrafter"/>
</dbReference>
<organism evidence="25 26">
    <name type="scientific">Acetanaerobacterium elongatum</name>
    <dbReference type="NCBI Taxonomy" id="258515"/>
    <lineage>
        <taxon>Bacteria</taxon>
        <taxon>Bacillati</taxon>
        <taxon>Bacillota</taxon>
        <taxon>Clostridia</taxon>
        <taxon>Eubacteriales</taxon>
        <taxon>Oscillospiraceae</taxon>
        <taxon>Acetanaerobacterium</taxon>
    </lineage>
</organism>
<dbReference type="SFLD" id="SFLDF00027">
    <property type="entry name" value="p-type_atpase"/>
    <property type="match status" value="1"/>
</dbReference>
<evidence type="ECO:0000256" key="1">
    <source>
        <dbReference type="ARBA" id="ARBA00004651"/>
    </source>
</evidence>
<dbReference type="InterPro" id="IPR001757">
    <property type="entry name" value="P_typ_ATPase"/>
</dbReference>
<dbReference type="InterPro" id="IPR018303">
    <property type="entry name" value="ATPase_P-typ_P_site"/>
</dbReference>
<dbReference type="PANTHER" id="PTHR43520">
    <property type="entry name" value="ATP7, ISOFORM B"/>
    <property type="match status" value="1"/>
</dbReference>
<dbReference type="Proteomes" id="UP000199182">
    <property type="component" value="Unassembled WGS sequence"/>
</dbReference>
<comment type="similarity">
    <text evidence="2 23">Belongs to the cation transport ATPase (P-type) (TC 3.A.3) family. Type IB subfamily.</text>
</comment>
<evidence type="ECO:0000259" key="24">
    <source>
        <dbReference type="PROSITE" id="PS50846"/>
    </source>
</evidence>
<keyword evidence="14" id="KW-0460">Magnesium</keyword>
<dbReference type="PROSITE" id="PS50846">
    <property type="entry name" value="HMA_2"/>
    <property type="match status" value="2"/>
</dbReference>
<dbReference type="Gene3D" id="3.30.70.100">
    <property type="match status" value="2"/>
</dbReference>
<dbReference type="PRINTS" id="PR00942">
    <property type="entry name" value="CUATPASEI"/>
</dbReference>
<dbReference type="Pfam" id="PF00122">
    <property type="entry name" value="E1-E2_ATPase"/>
    <property type="match status" value="1"/>
</dbReference>
<dbReference type="GO" id="GO:0005886">
    <property type="term" value="C:plasma membrane"/>
    <property type="evidence" value="ECO:0007669"/>
    <property type="project" value="UniProtKB-SubCell"/>
</dbReference>
<dbReference type="CDD" id="cd02094">
    <property type="entry name" value="P-type_ATPase_Cu-like"/>
    <property type="match status" value="1"/>
</dbReference>
<keyword evidence="11 23" id="KW-0547">Nucleotide-binding</keyword>
<dbReference type="Gene3D" id="3.40.50.1000">
    <property type="entry name" value="HAD superfamily/HAD-like"/>
    <property type="match status" value="1"/>
</dbReference>
<evidence type="ECO:0000256" key="18">
    <source>
        <dbReference type="ARBA" id="ARBA00023065"/>
    </source>
</evidence>
<keyword evidence="17" id="KW-0186">Copper</keyword>
<dbReference type="Gene3D" id="3.40.1110.10">
    <property type="entry name" value="Calcium-transporting ATPase, cytoplasmic domain N"/>
    <property type="match status" value="1"/>
</dbReference>
<evidence type="ECO:0000256" key="2">
    <source>
        <dbReference type="ARBA" id="ARBA00006024"/>
    </source>
</evidence>
<dbReference type="NCBIfam" id="TIGR01511">
    <property type="entry name" value="ATPase-IB1_Cu"/>
    <property type="match status" value="1"/>
</dbReference>
<dbReference type="FunFam" id="3.40.50.1000:FF:000144">
    <property type="entry name" value="copper-transporting ATPase 1 isoform X2"/>
    <property type="match status" value="1"/>
</dbReference>
<dbReference type="GO" id="GO:0140581">
    <property type="term" value="F:P-type monovalent copper transporter activity"/>
    <property type="evidence" value="ECO:0007669"/>
    <property type="project" value="UniProtKB-EC"/>
</dbReference>
<dbReference type="InterPro" id="IPR036163">
    <property type="entry name" value="HMA_dom_sf"/>
</dbReference>
<evidence type="ECO:0000256" key="17">
    <source>
        <dbReference type="ARBA" id="ARBA00023008"/>
    </source>
</evidence>
<evidence type="ECO:0000256" key="10">
    <source>
        <dbReference type="ARBA" id="ARBA00022737"/>
    </source>
</evidence>
<dbReference type="FunFam" id="3.30.70.100:FF:000001">
    <property type="entry name" value="ATPase copper transporting beta"/>
    <property type="match status" value="1"/>
</dbReference>
<dbReference type="InterPro" id="IPR023298">
    <property type="entry name" value="ATPase_P-typ_TM_dom_sf"/>
</dbReference>
<dbReference type="Pfam" id="PF00702">
    <property type="entry name" value="Hydrolase"/>
    <property type="match status" value="1"/>
</dbReference>
<keyword evidence="12" id="KW-0187">Copper transport</keyword>
<dbReference type="SUPFAM" id="SSF81665">
    <property type="entry name" value="Calcium ATPase, transmembrane domain M"/>
    <property type="match status" value="1"/>
</dbReference>
<dbReference type="Gene3D" id="2.70.150.10">
    <property type="entry name" value="Calcium-transporting ATPase, cytoplasmic transduction domain A"/>
    <property type="match status" value="1"/>
</dbReference>
<dbReference type="NCBIfam" id="TIGR01525">
    <property type="entry name" value="ATPase-IB_hvy"/>
    <property type="match status" value="1"/>
</dbReference>
<dbReference type="InterPro" id="IPR006121">
    <property type="entry name" value="HMA_dom"/>
</dbReference>
<evidence type="ECO:0000256" key="13">
    <source>
        <dbReference type="ARBA" id="ARBA00022840"/>
    </source>
</evidence>
<evidence type="ECO:0000256" key="6">
    <source>
        <dbReference type="ARBA" id="ARBA00022475"/>
    </source>
</evidence>
<dbReference type="InterPro" id="IPR023214">
    <property type="entry name" value="HAD_sf"/>
</dbReference>
<comment type="subcellular location">
    <subcellularLocation>
        <location evidence="1">Cell membrane</location>
        <topology evidence="1">Multi-pass membrane protein</topology>
    </subcellularLocation>
</comment>
<dbReference type="PRINTS" id="PR00119">
    <property type="entry name" value="CATATPASE"/>
</dbReference>
<evidence type="ECO:0000313" key="26">
    <source>
        <dbReference type="Proteomes" id="UP000199182"/>
    </source>
</evidence>
<dbReference type="InterPro" id="IPR044492">
    <property type="entry name" value="P_typ_ATPase_HD_dom"/>
</dbReference>
<keyword evidence="18" id="KW-0406">Ion transport</keyword>
<dbReference type="EMBL" id="FNID01000053">
    <property type="protein sequence ID" value="SDO08450.1"/>
    <property type="molecule type" value="Genomic_DNA"/>
</dbReference>
<name>A0A1H0GNN6_9FIRM</name>
<evidence type="ECO:0000256" key="3">
    <source>
        <dbReference type="ARBA" id="ARBA00012517"/>
    </source>
</evidence>
<feature type="transmembrane region" description="Helical" evidence="23">
    <location>
        <begin position="241"/>
        <end position="262"/>
    </location>
</feature>
<feature type="transmembrane region" description="Helical" evidence="23">
    <location>
        <begin position="765"/>
        <end position="787"/>
    </location>
</feature>
<dbReference type="FunFam" id="3.30.70.100:FF:000005">
    <property type="entry name" value="Copper-exporting P-type ATPase A"/>
    <property type="match status" value="1"/>
</dbReference>
<keyword evidence="13 23" id="KW-0067">ATP-binding</keyword>
<dbReference type="STRING" id="258515.SAMN05192585_1532"/>
<keyword evidence="5" id="KW-0813">Transport</keyword>
<dbReference type="NCBIfam" id="TIGR01512">
    <property type="entry name" value="ATPase-IB2_Cd"/>
    <property type="match status" value="1"/>
</dbReference>
<evidence type="ECO:0000256" key="23">
    <source>
        <dbReference type="RuleBase" id="RU362081"/>
    </source>
</evidence>
<evidence type="ECO:0000256" key="20">
    <source>
        <dbReference type="ARBA" id="ARBA00029719"/>
    </source>
</evidence>
<gene>
    <name evidence="25" type="ORF">SAMN05192585_1532</name>
</gene>
<accession>A0A1H0GNN6</accession>
<dbReference type="PROSITE" id="PS00154">
    <property type="entry name" value="ATPASE_E1_E2"/>
    <property type="match status" value="1"/>
</dbReference>
<dbReference type="PROSITE" id="PS01047">
    <property type="entry name" value="HMA_1"/>
    <property type="match status" value="1"/>
</dbReference>
<dbReference type="GO" id="GO:0043682">
    <property type="term" value="F:P-type divalent copper transporter activity"/>
    <property type="evidence" value="ECO:0007669"/>
    <property type="project" value="TreeGrafter"/>
</dbReference>
<evidence type="ECO:0000256" key="7">
    <source>
        <dbReference type="ARBA" id="ARBA00022553"/>
    </source>
</evidence>
<evidence type="ECO:0000256" key="9">
    <source>
        <dbReference type="ARBA" id="ARBA00022723"/>
    </source>
</evidence>
<dbReference type="PANTHER" id="PTHR43520:SF8">
    <property type="entry name" value="P-TYPE CU(+) TRANSPORTER"/>
    <property type="match status" value="1"/>
</dbReference>
<keyword evidence="10" id="KW-0677">Repeat</keyword>
<dbReference type="SFLD" id="SFLDG00002">
    <property type="entry name" value="C1.7:_P-type_atpase_like"/>
    <property type="match status" value="1"/>
</dbReference>
<evidence type="ECO:0000256" key="4">
    <source>
        <dbReference type="ARBA" id="ARBA00015102"/>
    </source>
</evidence>
<keyword evidence="16 23" id="KW-1133">Transmembrane helix</keyword>
<evidence type="ECO:0000313" key="25">
    <source>
        <dbReference type="EMBL" id="SDO08450.1"/>
    </source>
</evidence>
<protein>
    <recommendedName>
        <fullName evidence="4">Copper-exporting P-type ATPase</fullName>
        <ecNumber evidence="3">7.2.2.8</ecNumber>
    </recommendedName>
    <alternativeName>
        <fullName evidence="20">Copper-exporting P-type ATPase A</fullName>
    </alternativeName>
    <alternativeName>
        <fullName evidence="21">Cu(+)-exporting ATPase</fullName>
    </alternativeName>
</protein>
<proteinExistence type="inferred from homology"/>
<dbReference type="InterPro" id="IPR023299">
    <property type="entry name" value="ATPase_P-typ_cyto_dom_N"/>
</dbReference>
<keyword evidence="7" id="KW-0597">Phosphoprotein</keyword>
<feature type="transmembrane region" description="Helical" evidence="23">
    <location>
        <begin position="793"/>
        <end position="812"/>
    </location>
</feature>
<dbReference type="PRINTS" id="PR00943">
    <property type="entry name" value="CUATPASE"/>
</dbReference>
<feature type="transmembrane region" description="Helical" evidence="23">
    <location>
        <begin position="164"/>
        <end position="181"/>
    </location>
</feature>
<dbReference type="InterPro" id="IPR017969">
    <property type="entry name" value="Heavy-metal-associated_CS"/>
</dbReference>
<dbReference type="AlphaFoldDB" id="A0A1H0GNN6"/>
<dbReference type="GO" id="GO:0005507">
    <property type="term" value="F:copper ion binding"/>
    <property type="evidence" value="ECO:0007669"/>
    <property type="project" value="InterPro"/>
</dbReference>
<evidence type="ECO:0000256" key="5">
    <source>
        <dbReference type="ARBA" id="ARBA00022448"/>
    </source>
</evidence>
<feature type="transmembrane region" description="Helical" evidence="23">
    <location>
        <begin position="268"/>
        <end position="289"/>
    </location>
</feature>
<dbReference type="NCBIfam" id="TIGR01494">
    <property type="entry name" value="ATPase_P-type"/>
    <property type="match status" value="1"/>
</dbReference>
<dbReference type="InterPro" id="IPR006122">
    <property type="entry name" value="HMA_Cu_ion-bd"/>
</dbReference>
<feature type="transmembrane region" description="Helical" evidence="23">
    <location>
        <begin position="201"/>
        <end position="221"/>
    </location>
</feature>
<dbReference type="OrthoDB" id="9813266at2"/>
<dbReference type="Pfam" id="PF00403">
    <property type="entry name" value="HMA"/>
    <property type="match status" value="2"/>
</dbReference>
<evidence type="ECO:0000256" key="12">
    <source>
        <dbReference type="ARBA" id="ARBA00022796"/>
    </source>
</evidence>
<dbReference type="EC" id="7.2.2.8" evidence="3"/>
<dbReference type="InterPro" id="IPR027256">
    <property type="entry name" value="P-typ_ATPase_IB"/>
</dbReference>
<dbReference type="CDD" id="cd00371">
    <property type="entry name" value="HMA"/>
    <property type="match status" value="2"/>
</dbReference>
<evidence type="ECO:0000256" key="22">
    <source>
        <dbReference type="ARBA" id="ARBA00049289"/>
    </source>
</evidence>
<dbReference type="InterPro" id="IPR008250">
    <property type="entry name" value="ATPase_P-typ_transduc_dom_A_sf"/>
</dbReference>
<keyword evidence="8 23" id="KW-0812">Transmembrane</keyword>
<feature type="transmembrane region" description="Helical" evidence="23">
    <location>
        <begin position="422"/>
        <end position="445"/>
    </location>
</feature>
<keyword evidence="15" id="KW-1278">Translocase</keyword>
<feature type="domain" description="HMA" evidence="24">
    <location>
        <begin position="2"/>
        <end position="68"/>
    </location>
</feature>
<keyword evidence="9 23" id="KW-0479">Metal-binding</keyword>
<dbReference type="InterPro" id="IPR059000">
    <property type="entry name" value="ATPase_P-type_domA"/>
</dbReference>
<evidence type="ECO:0000256" key="16">
    <source>
        <dbReference type="ARBA" id="ARBA00022989"/>
    </source>
</evidence>
<comment type="catalytic activity">
    <reaction evidence="22">
        <text>Cu(+)(in) + ATP + H2O = Cu(+)(out) + ADP + phosphate + H(+)</text>
        <dbReference type="Rhea" id="RHEA:25792"/>
        <dbReference type="ChEBI" id="CHEBI:15377"/>
        <dbReference type="ChEBI" id="CHEBI:15378"/>
        <dbReference type="ChEBI" id="CHEBI:30616"/>
        <dbReference type="ChEBI" id="CHEBI:43474"/>
        <dbReference type="ChEBI" id="CHEBI:49552"/>
        <dbReference type="ChEBI" id="CHEBI:456216"/>
        <dbReference type="EC" id="7.2.2.8"/>
    </reaction>
</comment>
<dbReference type="SUPFAM" id="SSF56784">
    <property type="entry name" value="HAD-like"/>
    <property type="match status" value="1"/>
</dbReference>
<evidence type="ECO:0000256" key="19">
    <source>
        <dbReference type="ARBA" id="ARBA00023136"/>
    </source>
</evidence>
<feature type="transmembrane region" description="Helical" evidence="23">
    <location>
        <begin position="451"/>
        <end position="472"/>
    </location>
</feature>
<dbReference type="SUPFAM" id="SSF81653">
    <property type="entry name" value="Calcium ATPase, transduction domain A"/>
    <property type="match status" value="1"/>
</dbReference>